<dbReference type="PANTHER" id="PTHR33077:SF60">
    <property type="entry name" value="TIFY DOMAIN-CONTAINING PROTEIN"/>
    <property type="match status" value="1"/>
</dbReference>
<protein>
    <recommendedName>
        <fullName evidence="2">Protein TIFY</fullName>
    </recommendedName>
    <alternativeName>
        <fullName evidence="2">Jasmonate ZIM domain-containing protein</fullName>
    </alternativeName>
</protein>
<proteinExistence type="inferred from homology"/>
<evidence type="ECO:0000256" key="1">
    <source>
        <dbReference type="ARBA" id="ARBA00008614"/>
    </source>
</evidence>
<dbReference type="GO" id="GO:0005634">
    <property type="term" value="C:nucleus"/>
    <property type="evidence" value="ECO:0007669"/>
    <property type="project" value="UniProtKB-SubCell"/>
</dbReference>
<evidence type="ECO:0000313" key="4">
    <source>
        <dbReference type="EMBL" id="EPS66671.1"/>
    </source>
</evidence>
<dbReference type="GO" id="GO:0009611">
    <property type="term" value="P:response to wounding"/>
    <property type="evidence" value="ECO:0007669"/>
    <property type="project" value="UniProtKB-UniRule"/>
</dbReference>
<gene>
    <name evidence="4" type="ORF">M569_08105</name>
</gene>
<dbReference type="SMART" id="SM00979">
    <property type="entry name" value="TIFY"/>
    <property type="match status" value="1"/>
</dbReference>
<comment type="caution">
    <text evidence="4">The sequence shown here is derived from an EMBL/GenBank/DDBJ whole genome shotgun (WGS) entry which is preliminary data.</text>
</comment>
<feature type="domain" description="Tify" evidence="3">
    <location>
        <begin position="37"/>
        <end position="65"/>
    </location>
</feature>
<comment type="subcellular location">
    <subcellularLocation>
        <location evidence="2">Nucleus</location>
    </subcellularLocation>
</comment>
<evidence type="ECO:0000259" key="3">
    <source>
        <dbReference type="PROSITE" id="PS51320"/>
    </source>
</evidence>
<dbReference type="OrthoDB" id="1939212at2759"/>
<keyword evidence="2" id="KW-0539">Nucleus</keyword>
<dbReference type="AlphaFoldDB" id="S8CPA0"/>
<organism evidence="4 5">
    <name type="scientific">Genlisea aurea</name>
    <dbReference type="NCBI Taxonomy" id="192259"/>
    <lineage>
        <taxon>Eukaryota</taxon>
        <taxon>Viridiplantae</taxon>
        <taxon>Streptophyta</taxon>
        <taxon>Embryophyta</taxon>
        <taxon>Tracheophyta</taxon>
        <taxon>Spermatophyta</taxon>
        <taxon>Magnoliopsida</taxon>
        <taxon>eudicotyledons</taxon>
        <taxon>Gunneridae</taxon>
        <taxon>Pentapetalae</taxon>
        <taxon>asterids</taxon>
        <taxon>lamiids</taxon>
        <taxon>Lamiales</taxon>
        <taxon>Lentibulariaceae</taxon>
        <taxon>Genlisea</taxon>
    </lineage>
</organism>
<accession>S8CPA0</accession>
<feature type="non-terminal residue" evidence="4">
    <location>
        <position position="1"/>
    </location>
</feature>
<keyword evidence="5" id="KW-1185">Reference proteome</keyword>
<dbReference type="PANTHER" id="PTHR33077">
    <property type="entry name" value="PROTEIN TIFY 4A-RELATED-RELATED"/>
    <property type="match status" value="1"/>
</dbReference>
<comment type="domain">
    <text evidence="2">The jas domain is required for interaction with COI1.</text>
</comment>
<dbReference type="GO" id="GO:2000022">
    <property type="term" value="P:regulation of jasmonic acid mediated signaling pathway"/>
    <property type="evidence" value="ECO:0007669"/>
    <property type="project" value="UniProtKB-UniRule"/>
</dbReference>
<evidence type="ECO:0000256" key="2">
    <source>
        <dbReference type="RuleBase" id="RU369065"/>
    </source>
</evidence>
<dbReference type="InterPro" id="IPR040390">
    <property type="entry name" value="TIFY/JAZ"/>
</dbReference>
<keyword evidence="2" id="KW-1184">Jasmonic acid signaling pathway</keyword>
<dbReference type="EMBL" id="AUSU01003546">
    <property type="protein sequence ID" value="EPS66671.1"/>
    <property type="molecule type" value="Genomic_DNA"/>
</dbReference>
<dbReference type="Pfam" id="PF06200">
    <property type="entry name" value="tify"/>
    <property type="match status" value="1"/>
</dbReference>
<dbReference type="InterPro" id="IPR010399">
    <property type="entry name" value="Tify_dom"/>
</dbReference>
<feature type="non-terminal residue" evidence="4">
    <location>
        <position position="65"/>
    </location>
</feature>
<sequence length="65" mass="6985">DRRNYQEEKHGCAAVPISSLPLIGIPVSNPVPASSSSSSSSSQLTIFYNGSVCVYDDITPEKVRE</sequence>
<dbReference type="Proteomes" id="UP000015453">
    <property type="component" value="Unassembled WGS sequence"/>
</dbReference>
<dbReference type="GO" id="GO:0031347">
    <property type="term" value="P:regulation of defense response"/>
    <property type="evidence" value="ECO:0007669"/>
    <property type="project" value="UniProtKB-UniRule"/>
</dbReference>
<evidence type="ECO:0000313" key="5">
    <source>
        <dbReference type="Proteomes" id="UP000015453"/>
    </source>
</evidence>
<comment type="similarity">
    <text evidence="1 2">Belongs to the TIFY/JAZ family.</text>
</comment>
<name>S8CPA0_9LAMI</name>
<reference evidence="4 5" key="1">
    <citation type="journal article" date="2013" name="BMC Genomics">
        <title>The miniature genome of a carnivorous plant Genlisea aurea contains a low number of genes and short non-coding sequences.</title>
        <authorList>
            <person name="Leushkin E.V."/>
            <person name="Sutormin R.A."/>
            <person name="Nabieva E.R."/>
            <person name="Penin A.A."/>
            <person name="Kondrashov A.S."/>
            <person name="Logacheva M.D."/>
        </authorList>
    </citation>
    <scope>NUCLEOTIDE SEQUENCE [LARGE SCALE GENOMIC DNA]</scope>
</reference>
<dbReference type="PROSITE" id="PS51320">
    <property type="entry name" value="TIFY"/>
    <property type="match status" value="1"/>
</dbReference>
<comment type="function">
    <text evidence="2">Repressor of jasmonate responses.</text>
</comment>